<name>A0A3B1CQC0_9ZZZZ</name>
<dbReference type="AlphaFoldDB" id="A0A3B1CQC0"/>
<gene>
    <name evidence="2" type="ORF">MNBD_NITROSPIRAE01-744</name>
</gene>
<dbReference type="InterPro" id="IPR045865">
    <property type="entry name" value="ACT-like_dom_sf"/>
</dbReference>
<proteinExistence type="predicted"/>
<dbReference type="Pfam" id="PF09383">
    <property type="entry name" value="NIL"/>
    <property type="match status" value="1"/>
</dbReference>
<dbReference type="SMART" id="SM00930">
    <property type="entry name" value="NIL"/>
    <property type="match status" value="1"/>
</dbReference>
<evidence type="ECO:0000259" key="1">
    <source>
        <dbReference type="SMART" id="SM00930"/>
    </source>
</evidence>
<sequence>MANLKVRITFPETKIREPIIYNAGKNYKVVTNIRRADVNEKTGWVDLELLGEVEEIERAIAGMKAGGVKVDPIERNVIE</sequence>
<reference evidence="2" key="1">
    <citation type="submission" date="2018-06" db="EMBL/GenBank/DDBJ databases">
        <authorList>
            <person name="Zhirakovskaya E."/>
        </authorList>
    </citation>
    <scope>NUCLEOTIDE SEQUENCE</scope>
</reference>
<dbReference type="Gene3D" id="3.30.70.260">
    <property type="match status" value="1"/>
</dbReference>
<evidence type="ECO:0000313" key="2">
    <source>
        <dbReference type="EMBL" id="VAX30512.1"/>
    </source>
</evidence>
<dbReference type="EMBL" id="UOGF01000060">
    <property type="protein sequence ID" value="VAX30512.1"/>
    <property type="molecule type" value="Genomic_DNA"/>
</dbReference>
<dbReference type="InterPro" id="IPR018449">
    <property type="entry name" value="NIL_domain"/>
</dbReference>
<protein>
    <recommendedName>
        <fullName evidence="1">NIL domain-containing protein</fullName>
    </recommendedName>
</protein>
<dbReference type="SUPFAM" id="SSF55021">
    <property type="entry name" value="ACT-like"/>
    <property type="match status" value="1"/>
</dbReference>
<organism evidence="2">
    <name type="scientific">hydrothermal vent metagenome</name>
    <dbReference type="NCBI Taxonomy" id="652676"/>
    <lineage>
        <taxon>unclassified sequences</taxon>
        <taxon>metagenomes</taxon>
        <taxon>ecological metagenomes</taxon>
    </lineage>
</organism>
<feature type="domain" description="NIL" evidence="1">
    <location>
        <begin position="2"/>
        <end position="73"/>
    </location>
</feature>
<accession>A0A3B1CQC0</accession>